<protein>
    <submittedName>
        <fullName evidence="1">Uncharacterized protein</fullName>
    </submittedName>
</protein>
<reference evidence="1" key="1">
    <citation type="submission" date="2018-05" db="EMBL/GenBank/DDBJ databases">
        <authorList>
            <person name="Lanie J.A."/>
            <person name="Ng W.-L."/>
            <person name="Kazmierczak K.M."/>
            <person name="Andrzejewski T.M."/>
            <person name="Davidsen T.M."/>
            <person name="Wayne K.J."/>
            <person name="Tettelin H."/>
            <person name="Glass J.I."/>
            <person name="Rusch D."/>
            <person name="Podicherti R."/>
            <person name="Tsui H.-C.T."/>
            <person name="Winkler M.E."/>
        </authorList>
    </citation>
    <scope>NUCLEOTIDE SEQUENCE</scope>
</reference>
<dbReference type="EMBL" id="UINC01017647">
    <property type="protein sequence ID" value="SVA73426.1"/>
    <property type="molecule type" value="Genomic_DNA"/>
</dbReference>
<evidence type="ECO:0000313" key="1">
    <source>
        <dbReference type="EMBL" id="SVA73426.1"/>
    </source>
</evidence>
<proteinExistence type="predicted"/>
<gene>
    <name evidence="1" type="ORF">METZ01_LOCUS126280</name>
</gene>
<sequence length="63" mass="7280">MIIDIDALLKKKLLQAISKQKRGLTRNISCAFKRKTRQLTVVDRTFGKLVAERLSGDRRHFVP</sequence>
<accession>A0A381Y8K2</accession>
<dbReference type="AlphaFoldDB" id="A0A381Y8K2"/>
<name>A0A381Y8K2_9ZZZZ</name>
<organism evidence="1">
    <name type="scientific">marine metagenome</name>
    <dbReference type="NCBI Taxonomy" id="408172"/>
    <lineage>
        <taxon>unclassified sequences</taxon>
        <taxon>metagenomes</taxon>
        <taxon>ecological metagenomes</taxon>
    </lineage>
</organism>